<evidence type="ECO:0000313" key="1">
    <source>
        <dbReference type="EMBL" id="PZV33986.1"/>
    </source>
</evidence>
<dbReference type="Proteomes" id="UP000248616">
    <property type="component" value="Unassembled WGS sequence"/>
</dbReference>
<dbReference type="AlphaFoldDB" id="A0A2W7DRQ2"/>
<reference evidence="2" key="1">
    <citation type="submission" date="2017-03" db="EMBL/GenBank/DDBJ databases">
        <authorList>
            <person name="Safronova V.I."/>
            <person name="Sazanova A.L."/>
            <person name="Chirak E.R."/>
        </authorList>
    </citation>
    <scope>NUCLEOTIDE SEQUENCE [LARGE SCALE GENOMIC DNA]</scope>
    <source>
        <strain evidence="2">Ach-343</strain>
    </source>
</reference>
<keyword evidence="2" id="KW-1185">Reference proteome</keyword>
<evidence type="ECO:0000313" key="2">
    <source>
        <dbReference type="Proteomes" id="UP000248616"/>
    </source>
</evidence>
<sequence length="71" mass="8244">MNYAKDPRREQLVNLRQWKAEQERKAARRPAFIPNSPKGLWLLCVHLAARPNPVFTTAFASIILVLTKWSK</sequence>
<dbReference type="EMBL" id="MZXV01000076">
    <property type="protein sequence ID" value="PZV33986.1"/>
    <property type="molecule type" value="Genomic_DNA"/>
</dbReference>
<dbReference type="RefSeq" id="WP_111548273.1">
    <property type="nucleotide sequence ID" value="NZ_MZXV01000076.1"/>
</dbReference>
<accession>A0A2W7DRQ2</accession>
<organism evidence="1 2">
    <name type="scientific">Mesorhizobium kowhaii</name>
    <dbReference type="NCBI Taxonomy" id="1300272"/>
    <lineage>
        <taxon>Bacteria</taxon>
        <taxon>Pseudomonadati</taxon>
        <taxon>Pseudomonadota</taxon>
        <taxon>Alphaproteobacteria</taxon>
        <taxon>Hyphomicrobiales</taxon>
        <taxon>Phyllobacteriaceae</taxon>
        <taxon>Mesorhizobium</taxon>
    </lineage>
</organism>
<name>A0A2W7DRQ2_9HYPH</name>
<gene>
    <name evidence="1" type="ORF">B5V02_33275</name>
</gene>
<comment type="caution">
    <text evidence="1">The sequence shown here is derived from an EMBL/GenBank/DDBJ whole genome shotgun (WGS) entry which is preliminary data.</text>
</comment>
<proteinExistence type="predicted"/>
<protein>
    <submittedName>
        <fullName evidence="1">Uncharacterized protein</fullName>
    </submittedName>
</protein>